<evidence type="ECO:0000256" key="2">
    <source>
        <dbReference type="ARBA" id="ARBA00006285"/>
    </source>
</evidence>
<evidence type="ECO:0000256" key="6">
    <source>
        <dbReference type="ARBA" id="ARBA00030512"/>
    </source>
</evidence>
<dbReference type="SUPFAM" id="SSF55545">
    <property type="entry name" value="beta-N-acetylhexosaminidase-like domain"/>
    <property type="match status" value="1"/>
</dbReference>
<name>A0ABS9HX56_9GAMM</name>
<evidence type="ECO:0000256" key="5">
    <source>
        <dbReference type="ARBA" id="ARBA00023295"/>
    </source>
</evidence>
<keyword evidence="4" id="KW-0378">Hydrolase</keyword>
<dbReference type="Gene3D" id="3.30.379.10">
    <property type="entry name" value="Chitobiase/beta-hexosaminidase domain 2-like"/>
    <property type="match status" value="1"/>
</dbReference>
<dbReference type="PRINTS" id="PR00738">
    <property type="entry name" value="GLHYDRLASE20"/>
</dbReference>
<dbReference type="EC" id="3.2.1.52" evidence="3"/>
<gene>
    <name evidence="11" type="ORF">L3V18_14145</name>
</gene>
<dbReference type="CDD" id="cd06563">
    <property type="entry name" value="GH20_chitobiase-like"/>
    <property type="match status" value="1"/>
</dbReference>
<dbReference type="PANTHER" id="PTHR22600:SF57">
    <property type="entry name" value="BETA-N-ACETYLHEXOSAMINIDASE"/>
    <property type="match status" value="1"/>
</dbReference>
<dbReference type="InterPro" id="IPR059177">
    <property type="entry name" value="GH29D-like_dom"/>
</dbReference>
<dbReference type="PANTHER" id="PTHR22600">
    <property type="entry name" value="BETA-HEXOSAMINIDASE"/>
    <property type="match status" value="1"/>
</dbReference>
<protein>
    <recommendedName>
        <fullName evidence="3">beta-N-acetylhexosaminidase</fullName>
        <ecNumber evidence="3">3.2.1.52</ecNumber>
    </recommendedName>
    <alternativeName>
        <fullName evidence="6">Beta-N-acetylhexosaminidase</fullName>
    </alternativeName>
    <alternativeName>
        <fullName evidence="7">N-acetyl-beta-glucosaminidase</fullName>
    </alternativeName>
</protein>
<comment type="similarity">
    <text evidence="2">Belongs to the glycosyl hydrolase 20 family.</text>
</comment>
<evidence type="ECO:0000259" key="10">
    <source>
        <dbReference type="Pfam" id="PF13290"/>
    </source>
</evidence>
<dbReference type="InterPro" id="IPR025705">
    <property type="entry name" value="Beta_hexosaminidase_sua/sub"/>
</dbReference>
<comment type="catalytic activity">
    <reaction evidence="1">
        <text>Hydrolysis of terminal non-reducing N-acetyl-D-hexosamine residues in N-acetyl-beta-D-hexosaminides.</text>
        <dbReference type="EC" id="3.2.1.52"/>
    </reaction>
</comment>
<reference evidence="12" key="1">
    <citation type="submission" date="2022-01" db="EMBL/GenBank/DDBJ databases">
        <title>Lysobacter chinensis sp. nov., a bacterium isolated from cow dung compost.</title>
        <authorList>
            <person name="Zhou L.Y."/>
        </authorList>
    </citation>
    <scope>NUCLEOTIDE SEQUENCE [LARGE SCALE GENOMIC DNA]</scope>
    <source>
        <strain evidence="12">TLK-CK17</strain>
    </source>
</reference>
<dbReference type="Pfam" id="PF13290">
    <property type="entry name" value="CHB_HEX_C_1"/>
    <property type="match status" value="1"/>
</dbReference>
<dbReference type="SUPFAM" id="SSF51445">
    <property type="entry name" value="(Trans)glycosidases"/>
    <property type="match status" value="1"/>
</dbReference>
<evidence type="ECO:0000313" key="12">
    <source>
        <dbReference type="Proteomes" id="UP001430796"/>
    </source>
</evidence>
<organism evidence="11 12">
    <name type="scientific">Marilutibacter chinensis</name>
    <dbReference type="NCBI Taxonomy" id="2912247"/>
    <lineage>
        <taxon>Bacteria</taxon>
        <taxon>Pseudomonadati</taxon>
        <taxon>Pseudomonadota</taxon>
        <taxon>Gammaproteobacteria</taxon>
        <taxon>Lysobacterales</taxon>
        <taxon>Lysobacteraceae</taxon>
        <taxon>Marilutibacter</taxon>
    </lineage>
</organism>
<proteinExistence type="inferred from homology"/>
<evidence type="ECO:0000256" key="3">
    <source>
        <dbReference type="ARBA" id="ARBA00012663"/>
    </source>
</evidence>
<feature type="domain" description="Glycoside hydrolase family 20 catalytic" evidence="8">
    <location>
        <begin position="194"/>
        <end position="537"/>
    </location>
</feature>
<evidence type="ECO:0000256" key="1">
    <source>
        <dbReference type="ARBA" id="ARBA00001231"/>
    </source>
</evidence>
<dbReference type="Pfam" id="PF02838">
    <property type="entry name" value="Glyco_hydro_20b"/>
    <property type="match status" value="1"/>
</dbReference>
<evidence type="ECO:0000256" key="7">
    <source>
        <dbReference type="ARBA" id="ARBA00033000"/>
    </source>
</evidence>
<dbReference type="Gene3D" id="3.20.20.80">
    <property type="entry name" value="Glycosidases"/>
    <property type="match status" value="1"/>
</dbReference>
<dbReference type="EMBL" id="JAKJPO010000009">
    <property type="protein sequence ID" value="MCF7222915.1"/>
    <property type="molecule type" value="Genomic_DNA"/>
</dbReference>
<dbReference type="Proteomes" id="UP001430796">
    <property type="component" value="Unassembled WGS sequence"/>
</dbReference>
<sequence>MPTRNPNDGTEAMTLSRTHSRYRWLLAGIMLALLAGCGERAAGGAGAAGTAASEAPVADGALIPKPARLQPAPGVFRFTAATPVLAADAAAEAVARQFAGFLQTSGLPVPEIGVGEPVDGAIHFRLDPAFDAASPEAYTLEAGPDGVEVIAGDSAGLFYGAVTLWQLATANAGDGDGPDGIAIAAMRIDDAPRFGWRGFMLDSARHFQSVEEIRKLLDAMALHKLNTFHWHLTDDQGWRIEIKRYPKLTEVGACRIPAGDGGIDPATGAPRPYCGFYTQDQIREVVAYAAERHITVVPELDIPGHATAAIAAYPELGTTDRALKPVGEWGVFENLFNTEEATMVFLENVLTEMIALFPGEYVHIGGDEAVKDQWQASARVQARMRELGAKDEMAMQGLMVERLEKFLAGHGKRLIGWDEILEAELPASATVMSWRGIEGGIEAARKGHDVVMSPSSDLYLDYLQTGSPDEPPGRPATITVDEVYAFEPVPDALEAGQRRHILGLQANMWTEHTRFDARLEHNLFPRLAAVAETGWTPAADKDWDDFRRRLPVQLQRYRRLDIGYAKTPFQVQAVADDDRAAGTATIELDNPLGYEIRYTTDGSAPDAASPLYRAPLQQPLPVEVKAAAFFDGRPLAEPQAFAFDAASLLTRSDEQLATCPDVGRLLLRLEDDGPADGERAIFNVTIFYPCWQWNDADLDGIGALKVRLGRIPYYFQLAHDEPHRRFEPARSAHGELLVHGGGCDGMPLATVPMPAAPDADGFVEIDAPLAQAGGRQDLCIRVSGDTRPTMWVVDRVSLVPAAAAPVEADAAAR</sequence>
<evidence type="ECO:0000259" key="8">
    <source>
        <dbReference type="Pfam" id="PF00728"/>
    </source>
</evidence>
<dbReference type="InterPro" id="IPR017853">
    <property type="entry name" value="GH"/>
</dbReference>
<accession>A0ABS9HX56</accession>
<evidence type="ECO:0000313" key="11">
    <source>
        <dbReference type="EMBL" id="MCF7222915.1"/>
    </source>
</evidence>
<feature type="domain" description="Beta-hexosaminidase bacterial type N-terminal" evidence="9">
    <location>
        <begin position="61"/>
        <end position="191"/>
    </location>
</feature>
<keyword evidence="12" id="KW-1185">Reference proteome</keyword>
<dbReference type="Pfam" id="PF00728">
    <property type="entry name" value="Glyco_hydro_20"/>
    <property type="match status" value="1"/>
</dbReference>
<evidence type="ECO:0000259" key="9">
    <source>
        <dbReference type="Pfam" id="PF02838"/>
    </source>
</evidence>
<feature type="domain" description="GH29D-like beta-sandwich" evidence="10">
    <location>
        <begin position="583"/>
        <end position="632"/>
    </location>
</feature>
<dbReference type="InterPro" id="IPR015883">
    <property type="entry name" value="Glyco_hydro_20_cat"/>
</dbReference>
<keyword evidence="5" id="KW-0326">Glycosidase</keyword>
<comment type="caution">
    <text evidence="11">The sequence shown here is derived from an EMBL/GenBank/DDBJ whole genome shotgun (WGS) entry which is preliminary data.</text>
</comment>
<reference evidence="11 12" key="2">
    <citation type="submission" date="2022-01" db="EMBL/GenBank/DDBJ databases">
        <title>Lysobacter chinensis sp. nov., a bacterium isolated from cow dung compost.</title>
        <authorList>
            <person name="Liu Y."/>
        </authorList>
    </citation>
    <scope>NUCLEOTIDE SEQUENCE [LARGE SCALE GENOMIC DNA]</scope>
    <source>
        <strain evidence="11 12">TLK-CK17</strain>
    </source>
</reference>
<dbReference type="InterPro" id="IPR029018">
    <property type="entry name" value="Hex-like_dom2"/>
</dbReference>
<dbReference type="InterPro" id="IPR015882">
    <property type="entry name" value="HEX_bac_N"/>
</dbReference>
<evidence type="ECO:0000256" key="4">
    <source>
        <dbReference type="ARBA" id="ARBA00022801"/>
    </source>
</evidence>